<dbReference type="RefSeq" id="WP_175605004.1">
    <property type="nucleotide sequence ID" value="NZ_JABWGO010000012.1"/>
</dbReference>
<evidence type="ECO:0000313" key="2">
    <source>
        <dbReference type="Proteomes" id="UP000546126"/>
    </source>
</evidence>
<comment type="caution">
    <text evidence="1">The sequence shown here is derived from an EMBL/GenBank/DDBJ whole genome shotgun (WGS) entry which is preliminary data.</text>
</comment>
<sequence>MARVTAVTAIRAWVNAHPTLAGPGRPLALGTFRARPRSPGQGAYLTLHRLDGADALIAEEAVDQARIAGVVYAGTEEAAETAATAYANALAALSGAHTAMGDAVCLVVDDITGPQFIDDRAGDSELFAFSVDADFYLINGGS</sequence>
<protein>
    <submittedName>
        <fullName evidence="1">Uncharacterized protein</fullName>
    </submittedName>
</protein>
<keyword evidence="2" id="KW-1185">Reference proteome</keyword>
<dbReference type="AlphaFoldDB" id="A0A7Y6MFZ5"/>
<dbReference type="EMBL" id="JABWGO010000012">
    <property type="protein sequence ID" value="NUW45545.1"/>
    <property type="molecule type" value="Genomic_DNA"/>
</dbReference>
<gene>
    <name evidence="1" type="ORF">HT134_36335</name>
</gene>
<evidence type="ECO:0000313" key="1">
    <source>
        <dbReference type="EMBL" id="NUW45545.1"/>
    </source>
</evidence>
<organism evidence="1 2">
    <name type="scientific">Nonomuraea rhodomycinica</name>
    <dbReference type="NCBI Taxonomy" id="1712872"/>
    <lineage>
        <taxon>Bacteria</taxon>
        <taxon>Bacillati</taxon>
        <taxon>Actinomycetota</taxon>
        <taxon>Actinomycetes</taxon>
        <taxon>Streptosporangiales</taxon>
        <taxon>Streptosporangiaceae</taxon>
        <taxon>Nonomuraea</taxon>
    </lineage>
</organism>
<reference evidence="1 2" key="1">
    <citation type="submission" date="2020-06" db="EMBL/GenBank/DDBJ databases">
        <authorList>
            <person name="Chanama M."/>
        </authorList>
    </citation>
    <scope>NUCLEOTIDE SEQUENCE [LARGE SCALE GENOMIC DNA]</scope>
    <source>
        <strain evidence="1 2">TBRC6557</strain>
    </source>
</reference>
<dbReference type="Proteomes" id="UP000546126">
    <property type="component" value="Unassembled WGS sequence"/>
</dbReference>
<accession>A0A7Y6MFZ5</accession>
<proteinExistence type="predicted"/>
<name>A0A7Y6MFZ5_9ACTN</name>